<protein>
    <submittedName>
        <fullName evidence="2">Uncharacterized protein</fullName>
    </submittedName>
</protein>
<evidence type="ECO:0000313" key="3">
    <source>
        <dbReference type="Proteomes" id="UP001153069"/>
    </source>
</evidence>
<dbReference type="AlphaFoldDB" id="A0A9N8DLM2"/>
<dbReference type="Gene3D" id="3.80.10.10">
    <property type="entry name" value="Ribonuclease Inhibitor"/>
    <property type="match status" value="2"/>
</dbReference>
<feature type="compositionally biased region" description="Acidic residues" evidence="1">
    <location>
        <begin position="408"/>
        <end position="442"/>
    </location>
</feature>
<feature type="region of interest" description="Disordered" evidence="1">
    <location>
        <begin position="399"/>
        <end position="442"/>
    </location>
</feature>
<accession>A0A9N8DLM2</accession>
<dbReference type="PANTHER" id="PTHR47679:SF1">
    <property type="entry name" value="PROTEIN TORNADO 1"/>
    <property type="match status" value="1"/>
</dbReference>
<organism evidence="2 3">
    <name type="scientific">Seminavis robusta</name>
    <dbReference type="NCBI Taxonomy" id="568900"/>
    <lineage>
        <taxon>Eukaryota</taxon>
        <taxon>Sar</taxon>
        <taxon>Stramenopiles</taxon>
        <taxon>Ochrophyta</taxon>
        <taxon>Bacillariophyta</taxon>
        <taxon>Bacillariophyceae</taxon>
        <taxon>Bacillariophycidae</taxon>
        <taxon>Naviculales</taxon>
        <taxon>Naviculaceae</taxon>
        <taxon>Seminavis</taxon>
    </lineage>
</organism>
<proteinExistence type="predicted"/>
<dbReference type="EMBL" id="CAICTM010000223">
    <property type="protein sequence ID" value="CAB9505233.1"/>
    <property type="molecule type" value="Genomic_DNA"/>
</dbReference>
<keyword evidence="3" id="KW-1185">Reference proteome</keyword>
<reference evidence="2" key="1">
    <citation type="submission" date="2020-06" db="EMBL/GenBank/DDBJ databases">
        <authorList>
            <consortium name="Plant Systems Biology data submission"/>
        </authorList>
    </citation>
    <scope>NUCLEOTIDE SEQUENCE</scope>
    <source>
        <strain evidence="2">D6</strain>
    </source>
</reference>
<name>A0A9N8DLM2_9STRA</name>
<dbReference type="PANTHER" id="PTHR47679">
    <property type="entry name" value="PROTEIN TORNADO 1"/>
    <property type="match status" value="1"/>
</dbReference>
<gene>
    <name evidence="2" type="ORF">SEMRO_224_G091540.1</name>
</gene>
<evidence type="ECO:0000256" key="1">
    <source>
        <dbReference type="SAM" id="MobiDB-lite"/>
    </source>
</evidence>
<dbReference type="SUPFAM" id="SSF52047">
    <property type="entry name" value="RNI-like"/>
    <property type="match status" value="1"/>
</dbReference>
<dbReference type="Proteomes" id="UP001153069">
    <property type="component" value="Unassembled WGS sequence"/>
</dbReference>
<sequence>MDNGHLRRVAYRLRQNNSSFERFHLPLDDLSNVTDFTRALASNSTVKEVSIFCEFLMDESWLSQEVWRLFRTLGRLPKLERIVWDFIGSDGDKLPVSLLAATIRNASKLQVLELSCVHLTGSLDDFQTFSQALRQKPKLQKLHIYACYLSEEYRDSSRYILGPVLEEMARLPNLQDALITALDFNSLGRLSSESLGNLLHLSPKLRNLVLGEFALDDQHLVAMSVALENKRTLKELSFGCELGAPGAEALCNILRSNSNVSSLETLHVHLAYLDGGEGHHVSIANALRENDVLKRFSLFGSSGNLTNNAFQAFVDMMETNYTLEEVEFQDENESLQPQLDMYLKLNTQGRAKLLKDETSTRQDWINALLELREDLDCVFHLISLNPAILSPEDINLTGRGTKRKLEFSDDEDGDDEDSDDEDSDDEDDDACTSSYSDDDLSS</sequence>
<dbReference type="InterPro" id="IPR032675">
    <property type="entry name" value="LRR_dom_sf"/>
</dbReference>
<evidence type="ECO:0000313" key="2">
    <source>
        <dbReference type="EMBL" id="CAB9505233.1"/>
    </source>
</evidence>
<comment type="caution">
    <text evidence="2">The sequence shown here is derived from an EMBL/GenBank/DDBJ whole genome shotgun (WGS) entry which is preliminary data.</text>
</comment>